<dbReference type="PROSITE" id="PS51748">
    <property type="entry name" value="HEXOKINASE_2"/>
    <property type="match status" value="1"/>
</dbReference>
<sequence length="486" mass="53880">MAVESDITMRDLRSLPAALQKELKRIEADFTIDTAMLKNITEKFVQELREGLEKPNQNLAMEVTWVLGKPTGKEAGSYLVVDLGGTNLRICWITLKTNAKPTEMEQKRYSLPASIKTSTSEDLWNLISDSISDFIKEFKLHDGSPEPLPLGLTFSYPLVQDFIDHGKLKTWTKGFDIKGMEGEDIAQQFRDSLEKRKLPVKLVSVINDTTGAMIASAYLDPETIVGGIFGTGCNAAYMENVGSIPKLKTTLPKDTMMAINCEYGAFDNSHQVLPRTKYDIEICRESARPDEQAFEKMSAGLYLGEIFRLVLLDLHEQGLVFKGQNAFDKLNRAFKLDTEFLSGMEHEDDEKLIARFEKTLELKATRVELIVSRRIAESIALRGARLCATGIAAIIKKKGVTRGHIAADGSVAIKHPGFRTRWTQAMAEVLDWPSDRTEDPIIMTSAEDGSGIGAAVISAMTIKRKNDGVTEGIRFQGTTKSISCGT</sequence>
<dbReference type="Pfam" id="PF00349">
    <property type="entry name" value="Hexokinase_1"/>
    <property type="match status" value="1"/>
</dbReference>
<comment type="pathway">
    <text evidence="2">Carbohydrate metabolism; hexose metabolism.</text>
</comment>
<dbReference type="SUPFAM" id="SSF53067">
    <property type="entry name" value="Actin-like ATPase domain"/>
    <property type="match status" value="2"/>
</dbReference>
<dbReference type="Gene3D" id="3.30.420.40">
    <property type="match status" value="1"/>
</dbReference>
<comment type="pathway">
    <text evidence="1">Carbohydrate degradation; glycolysis; D-glyceraldehyde 3-phosphate and glycerone phosphate from D-glucose: step 1/4.</text>
</comment>
<dbReference type="PANTHER" id="PTHR19443">
    <property type="entry name" value="HEXOKINASE"/>
    <property type="match status" value="1"/>
</dbReference>
<dbReference type="Gene3D" id="1.10.287.1250">
    <property type="match status" value="1"/>
</dbReference>
<proteinExistence type="inferred from homology"/>
<keyword evidence="4 11" id="KW-0808">Transferase</keyword>
<evidence type="ECO:0000256" key="1">
    <source>
        <dbReference type="ARBA" id="ARBA00004888"/>
    </source>
</evidence>
<evidence type="ECO:0000256" key="6">
    <source>
        <dbReference type="ARBA" id="ARBA00022777"/>
    </source>
</evidence>
<evidence type="ECO:0000256" key="3">
    <source>
        <dbReference type="ARBA" id="ARBA00009225"/>
    </source>
</evidence>
<dbReference type="GeneID" id="92072214"/>
<dbReference type="PANTHER" id="PTHR19443:SF16">
    <property type="entry name" value="HEXOKINASE TYPE 1-RELATED"/>
    <property type="match status" value="1"/>
</dbReference>
<evidence type="ECO:0000259" key="12">
    <source>
        <dbReference type="Pfam" id="PF00349"/>
    </source>
</evidence>
<dbReference type="EMBL" id="JAQQWE010000002">
    <property type="protein sequence ID" value="KAK7962105.1"/>
    <property type="molecule type" value="Genomic_DNA"/>
</dbReference>
<dbReference type="Gene3D" id="3.40.367.20">
    <property type="match status" value="1"/>
</dbReference>
<evidence type="ECO:0000313" key="14">
    <source>
        <dbReference type="EMBL" id="KAK7962105.1"/>
    </source>
</evidence>
<gene>
    <name evidence="14" type="ORF">PG986_002930</name>
</gene>
<keyword evidence="15" id="KW-1185">Reference proteome</keyword>
<protein>
    <recommendedName>
        <fullName evidence="11">Phosphotransferase</fullName>
        <ecNumber evidence="11">2.7.1.-</ecNumber>
    </recommendedName>
</protein>
<evidence type="ECO:0000256" key="8">
    <source>
        <dbReference type="ARBA" id="ARBA00023152"/>
    </source>
</evidence>
<feature type="domain" description="Hexokinase N-terminal" evidence="12">
    <location>
        <begin position="23"/>
        <end position="218"/>
    </location>
</feature>
<evidence type="ECO:0000256" key="9">
    <source>
        <dbReference type="ARBA" id="ARBA00044613"/>
    </source>
</evidence>
<comment type="similarity">
    <text evidence="3 11">Belongs to the hexokinase family.</text>
</comment>
<feature type="domain" description="Hexokinase C-terminal" evidence="13">
    <location>
        <begin position="225"/>
        <end position="460"/>
    </location>
</feature>
<dbReference type="Pfam" id="PF03727">
    <property type="entry name" value="Hexokinase_2"/>
    <property type="match status" value="1"/>
</dbReference>
<accession>A0ABR1QQ74</accession>
<dbReference type="InterPro" id="IPR001312">
    <property type="entry name" value="Hexokinase"/>
</dbReference>
<comment type="catalytic activity">
    <reaction evidence="10">
        <text>D-fructose + ATP = D-fructose 6-phosphate + ADP + H(+)</text>
        <dbReference type="Rhea" id="RHEA:16125"/>
        <dbReference type="ChEBI" id="CHEBI:15378"/>
        <dbReference type="ChEBI" id="CHEBI:30616"/>
        <dbReference type="ChEBI" id="CHEBI:37721"/>
        <dbReference type="ChEBI" id="CHEBI:61527"/>
        <dbReference type="ChEBI" id="CHEBI:456216"/>
        <dbReference type="EC" id="2.7.1.1"/>
    </reaction>
    <physiologicalReaction direction="left-to-right" evidence="10">
        <dbReference type="Rhea" id="RHEA:16126"/>
    </physiologicalReaction>
</comment>
<dbReference type="PRINTS" id="PR00475">
    <property type="entry name" value="HEXOKINASE"/>
</dbReference>
<dbReference type="InterPro" id="IPR022673">
    <property type="entry name" value="Hexokinase_C"/>
</dbReference>
<dbReference type="Proteomes" id="UP001391051">
    <property type="component" value="Unassembled WGS sequence"/>
</dbReference>
<evidence type="ECO:0000256" key="4">
    <source>
        <dbReference type="ARBA" id="ARBA00022679"/>
    </source>
</evidence>
<keyword evidence="6 11" id="KW-0418">Kinase</keyword>
<evidence type="ECO:0000256" key="10">
    <source>
        <dbReference type="ARBA" id="ARBA00047905"/>
    </source>
</evidence>
<evidence type="ECO:0000313" key="15">
    <source>
        <dbReference type="Proteomes" id="UP001391051"/>
    </source>
</evidence>
<dbReference type="InterPro" id="IPR022672">
    <property type="entry name" value="Hexokinase_N"/>
</dbReference>
<comment type="catalytic activity">
    <reaction evidence="9">
        <text>a D-hexose + ATP = a D-hexose 6-phosphate + ADP + H(+)</text>
        <dbReference type="Rhea" id="RHEA:22740"/>
        <dbReference type="ChEBI" id="CHEBI:4194"/>
        <dbReference type="ChEBI" id="CHEBI:15378"/>
        <dbReference type="ChEBI" id="CHEBI:30616"/>
        <dbReference type="ChEBI" id="CHEBI:229467"/>
        <dbReference type="ChEBI" id="CHEBI:456216"/>
        <dbReference type="EC" id="2.7.1.1"/>
    </reaction>
    <physiologicalReaction direction="left-to-right" evidence="9">
        <dbReference type="Rhea" id="RHEA:22741"/>
    </physiologicalReaction>
</comment>
<keyword evidence="8 11" id="KW-0324">Glycolysis</keyword>
<evidence type="ECO:0000256" key="2">
    <source>
        <dbReference type="ARBA" id="ARBA00005028"/>
    </source>
</evidence>
<keyword evidence="5 11" id="KW-0547">Nucleotide-binding</keyword>
<evidence type="ECO:0000256" key="7">
    <source>
        <dbReference type="ARBA" id="ARBA00022840"/>
    </source>
</evidence>
<dbReference type="InterPro" id="IPR043129">
    <property type="entry name" value="ATPase_NBD"/>
</dbReference>
<organism evidence="14 15">
    <name type="scientific">Apiospora aurea</name>
    <dbReference type="NCBI Taxonomy" id="335848"/>
    <lineage>
        <taxon>Eukaryota</taxon>
        <taxon>Fungi</taxon>
        <taxon>Dikarya</taxon>
        <taxon>Ascomycota</taxon>
        <taxon>Pezizomycotina</taxon>
        <taxon>Sordariomycetes</taxon>
        <taxon>Xylariomycetidae</taxon>
        <taxon>Amphisphaeriales</taxon>
        <taxon>Apiosporaceae</taxon>
        <taxon>Apiospora</taxon>
    </lineage>
</organism>
<comment type="caution">
    <text evidence="14">The sequence shown here is derived from an EMBL/GenBank/DDBJ whole genome shotgun (WGS) entry which is preliminary data.</text>
</comment>
<evidence type="ECO:0000256" key="5">
    <source>
        <dbReference type="ARBA" id="ARBA00022741"/>
    </source>
</evidence>
<dbReference type="EC" id="2.7.1.-" evidence="11"/>
<name>A0ABR1QQ74_9PEZI</name>
<evidence type="ECO:0000256" key="11">
    <source>
        <dbReference type="RuleBase" id="RU362007"/>
    </source>
</evidence>
<dbReference type="RefSeq" id="XP_066704216.1">
    <property type="nucleotide sequence ID" value="XM_066839152.1"/>
</dbReference>
<keyword evidence="7 11" id="KW-0067">ATP-binding</keyword>
<reference evidence="14 15" key="1">
    <citation type="submission" date="2023-01" db="EMBL/GenBank/DDBJ databases">
        <title>Analysis of 21 Apiospora genomes using comparative genomics revels a genus with tremendous synthesis potential of carbohydrate active enzymes and secondary metabolites.</title>
        <authorList>
            <person name="Sorensen T."/>
        </authorList>
    </citation>
    <scope>NUCLEOTIDE SEQUENCE [LARGE SCALE GENOMIC DNA]</scope>
    <source>
        <strain evidence="14 15">CBS 24483</strain>
    </source>
</reference>
<evidence type="ECO:0000259" key="13">
    <source>
        <dbReference type="Pfam" id="PF03727"/>
    </source>
</evidence>